<dbReference type="EMBL" id="LPVJ01000049">
    <property type="protein sequence ID" value="KUO95511.1"/>
    <property type="molecule type" value="Genomic_DNA"/>
</dbReference>
<comment type="caution">
    <text evidence="1">The sequence shown here is derived from an EMBL/GenBank/DDBJ whole genome shotgun (WGS) entry which is preliminary data.</text>
</comment>
<reference evidence="1 2" key="1">
    <citation type="submission" date="2015-12" db="EMBL/GenBank/DDBJ databases">
        <title>Draft genome sequence of Acidibacillus ferrooxidans ITV001, isolated from a chalcopyrite acid mine drainage site in Brazil.</title>
        <authorList>
            <person name="Dall'Agnol H."/>
            <person name="Nancucheo I."/>
            <person name="Johnson B."/>
            <person name="Oliveira R."/>
            <person name="Leite L."/>
            <person name="Pylro V."/>
            <person name="Nunes G.L."/>
            <person name="Tzotzos G."/>
            <person name="Fernandes G.R."/>
            <person name="Dutra J."/>
            <person name="Orellana S.C."/>
            <person name="Oliveira G."/>
        </authorList>
    </citation>
    <scope>NUCLEOTIDE SEQUENCE [LARGE SCALE GENOMIC DNA]</scope>
    <source>
        <strain evidence="2">ITV01</strain>
    </source>
</reference>
<dbReference type="InterPro" id="IPR027396">
    <property type="entry name" value="DsrEFH-like"/>
</dbReference>
<keyword evidence="2" id="KW-1185">Reference proteome</keyword>
<dbReference type="RefSeq" id="WP_067717108.1">
    <property type="nucleotide sequence ID" value="NZ_LPVJ01000049.1"/>
</dbReference>
<evidence type="ECO:0000313" key="2">
    <source>
        <dbReference type="Proteomes" id="UP000053557"/>
    </source>
</evidence>
<dbReference type="SUPFAM" id="SSF75169">
    <property type="entry name" value="DsrEFH-like"/>
    <property type="match status" value="1"/>
</dbReference>
<proteinExistence type="predicted"/>
<sequence length="123" mass="13500">MDPKKVVLFVLHSELESAYPPLNIAVGAVSSGAEVILAFGRDGVDILRSDYIPIPSKGGAYLANGLYDFGAPSIMELLEIASGMGVRFVVIDEDHVPTKWPIERKELRWILNESADADLFVHF</sequence>
<dbReference type="OrthoDB" id="2864546at2"/>
<dbReference type="Gene3D" id="3.40.1260.10">
    <property type="entry name" value="DsrEFH-like"/>
    <property type="match status" value="1"/>
</dbReference>
<dbReference type="AlphaFoldDB" id="A0A117SXJ7"/>
<organism evidence="1 2">
    <name type="scientific">Ferroacidibacillus organovorans</name>
    <dbReference type="NCBI Taxonomy" id="1765683"/>
    <lineage>
        <taxon>Bacteria</taxon>
        <taxon>Bacillati</taxon>
        <taxon>Bacillota</taxon>
        <taxon>Bacilli</taxon>
        <taxon>Bacillales</taxon>
        <taxon>Alicyclobacillaceae</taxon>
        <taxon>Ferroacidibacillus</taxon>
    </lineage>
</organism>
<gene>
    <name evidence="1" type="ORF">ATW55_09490</name>
</gene>
<accession>A0A117SXJ7</accession>
<dbReference type="Proteomes" id="UP000053557">
    <property type="component" value="Unassembled WGS sequence"/>
</dbReference>
<protein>
    <submittedName>
        <fullName evidence="1">Peroxiredoxin family protein</fullName>
    </submittedName>
</protein>
<name>A0A117SXJ7_9BACL</name>
<evidence type="ECO:0000313" key="1">
    <source>
        <dbReference type="EMBL" id="KUO95511.1"/>
    </source>
</evidence>